<gene>
    <name evidence="1" type="ORF">POL25_02150</name>
</gene>
<evidence type="ECO:0000313" key="2">
    <source>
        <dbReference type="Proteomes" id="UP001221686"/>
    </source>
</evidence>
<dbReference type="EMBL" id="JAQNDL010000001">
    <property type="protein sequence ID" value="MDC0715674.1"/>
    <property type="molecule type" value="Genomic_DNA"/>
</dbReference>
<protein>
    <submittedName>
        <fullName evidence="1">Uncharacterized protein</fullName>
    </submittedName>
</protein>
<dbReference type="Proteomes" id="UP001221686">
    <property type="component" value="Unassembled WGS sequence"/>
</dbReference>
<evidence type="ECO:0000313" key="1">
    <source>
        <dbReference type="EMBL" id="MDC0715674.1"/>
    </source>
</evidence>
<reference evidence="1 2" key="1">
    <citation type="submission" date="2022-11" db="EMBL/GenBank/DDBJ databases">
        <title>Minimal conservation of predation-associated metabolite biosynthetic gene clusters underscores biosynthetic potential of Myxococcota including descriptions for ten novel species: Archangium lansinium sp. nov., Myxococcus landrumus sp. nov., Nannocystis bai.</title>
        <authorList>
            <person name="Ahearne A."/>
            <person name="Stevens C."/>
            <person name="Dowd S."/>
        </authorList>
    </citation>
    <scope>NUCLEOTIDE SEQUENCE [LARGE SCALE GENOMIC DNA]</scope>
    <source>
        <strain evidence="1 2">BB15-2</strain>
    </source>
</reference>
<comment type="caution">
    <text evidence="1">The sequence shown here is derived from an EMBL/GenBank/DDBJ whole genome shotgun (WGS) entry which is preliminary data.</text>
</comment>
<proteinExistence type="predicted"/>
<keyword evidence="2" id="KW-1185">Reference proteome</keyword>
<dbReference type="RefSeq" id="WP_272084099.1">
    <property type="nucleotide sequence ID" value="NZ_JAQNDL010000001.1"/>
</dbReference>
<name>A0ABT5DRJ0_9BACT</name>
<sequence length="809" mass="88262">MKFKLTLKKRDEPTVEKDEVSWTLQRQGMAVKGATGTGTVNAEGAFEFEEVQAKGGDTLLLDHPPSPGAQFRGRFVVPRDSEDDPSYVVTPTVEVRLAPHAQGQSNNASSEASPKKMVSIFDIQQNDETDRDWLIWETEGNSDPKYQRGGKERKLGLYRLNYDLLRKDGQTSWQPEHDDGTSGGGAVKIAVLEQLDYDQHKALLKTFLPCYSVEGGRPNEPDKFAFVAKPKTVILSRALTSDRTKNTVDVEPPFIVMPFNYDDNSPKSGAIGKNLGAFEKFDAKRLAATLPRWATASRSTITAFPPAKVDLSPDQDNTWKLRPDEADNQKLPQVEGDVTAKTLMQHQADDANAAAKYYSVKTGVDYVATQSQRVNGKDKLEANSIHAMSRSNIIAGVQKKFGAQTFEAGYQIEILSILLRDGAEWDGIQIREIGGAGEGEVWFPALAIPSHGKAFAETWEPKCDWVDFWTQNFATPAGRAKAEMLAYFGLQHMTSNAQNFLSAFDRAGKGAARRVILRDIGDTILNTCVFDALKSGSTMFASMLEKELADEKHGLVLTPGPPALGGGYANPQITRIGTGIIFFFAPFLKGDLNLEDPAKTAIAGKWGLAHNEGFLAYMREKVGYAEAWSSGGGVDGPEPDNLRTHADLSRTGQTEEYAALTRAVLALPAPVRQRLIGEFKLEIEGVVPQSANDIGKLQELVGAHELLVCAEIHCYLLSDEGKQALRDLHAGKKPRQATGAAVGCPLCSGVKPPTPVKSYACKTCGTWVCASCVPDLKFPRGTIEKMKAMTEERMCCKQGCPGIMDPVKG</sequence>
<organism evidence="1 2">
    <name type="scientific">Nannocystis bainbridge</name>
    <dbReference type="NCBI Taxonomy" id="2995303"/>
    <lineage>
        <taxon>Bacteria</taxon>
        <taxon>Pseudomonadati</taxon>
        <taxon>Myxococcota</taxon>
        <taxon>Polyangia</taxon>
        <taxon>Nannocystales</taxon>
        <taxon>Nannocystaceae</taxon>
        <taxon>Nannocystis</taxon>
    </lineage>
</organism>
<accession>A0ABT5DRJ0</accession>